<proteinExistence type="inferred from homology"/>
<dbReference type="InterPro" id="IPR045186">
    <property type="entry name" value="Indole-3-glycerol_P_synth"/>
</dbReference>
<accession>A0ABV2M4H9</accession>
<protein>
    <recommendedName>
        <fullName evidence="8">Indole-3-glycerol phosphate synthase</fullName>
        <shortName evidence="8">IGPS</shortName>
        <ecNumber evidence="8">4.1.1.48</ecNumber>
    </recommendedName>
</protein>
<keyword evidence="7 8" id="KW-0456">Lyase</keyword>
<dbReference type="Pfam" id="PF00218">
    <property type="entry name" value="IGPS"/>
    <property type="match status" value="1"/>
</dbReference>
<name>A0ABV2M4H9_9FIRM</name>
<dbReference type="GO" id="GO:0004425">
    <property type="term" value="F:indole-3-glycerol-phosphate synthase activity"/>
    <property type="evidence" value="ECO:0007669"/>
    <property type="project" value="UniProtKB-EC"/>
</dbReference>
<dbReference type="CDD" id="cd00331">
    <property type="entry name" value="IGPS"/>
    <property type="match status" value="1"/>
</dbReference>
<dbReference type="Proteomes" id="UP001549106">
    <property type="component" value="Unassembled WGS sequence"/>
</dbReference>
<evidence type="ECO:0000313" key="10">
    <source>
        <dbReference type="EMBL" id="MET3751351.1"/>
    </source>
</evidence>
<keyword evidence="3 8" id="KW-0028">Amino-acid biosynthesis</keyword>
<feature type="domain" description="Indole-3-glycerol phosphate synthase" evidence="9">
    <location>
        <begin position="4"/>
        <end position="252"/>
    </location>
</feature>
<organism evidence="10 11">
    <name type="scientific">Blautia caecimuris</name>
    <dbReference type="NCBI Taxonomy" id="1796615"/>
    <lineage>
        <taxon>Bacteria</taxon>
        <taxon>Bacillati</taxon>
        <taxon>Bacillota</taxon>
        <taxon>Clostridia</taxon>
        <taxon>Lachnospirales</taxon>
        <taxon>Lachnospiraceae</taxon>
        <taxon>Blautia</taxon>
    </lineage>
</organism>
<dbReference type="Gene3D" id="3.20.20.70">
    <property type="entry name" value="Aldolase class I"/>
    <property type="match status" value="1"/>
</dbReference>
<dbReference type="InterPro" id="IPR013798">
    <property type="entry name" value="Indole-3-glycerol_P_synth_dom"/>
</dbReference>
<evidence type="ECO:0000256" key="8">
    <source>
        <dbReference type="HAMAP-Rule" id="MF_00134"/>
    </source>
</evidence>
<dbReference type="HAMAP" id="MF_00134_B">
    <property type="entry name" value="IGPS_B"/>
    <property type="match status" value="1"/>
</dbReference>
<dbReference type="SUPFAM" id="SSF51366">
    <property type="entry name" value="Ribulose-phoshate binding barrel"/>
    <property type="match status" value="1"/>
</dbReference>
<evidence type="ECO:0000256" key="7">
    <source>
        <dbReference type="ARBA" id="ARBA00023239"/>
    </source>
</evidence>
<comment type="caution">
    <text evidence="10">The sequence shown here is derived from an EMBL/GenBank/DDBJ whole genome shotgun (WGS) entry which is preliminary data.</text>
</comment>
<dbReference type="RefSeq" id="WP_022067442.1">
    <property type="nucleotide sequence ID" value="NZ_BAABXN010000001.1"/>
</dbReference>
<keyword evidence="4 8" id="KW-0210">Decarboxylase</keyword>
<evidence type="ECO:0000256" key="1">
    <source>
        <dbReference type="ARBA" id="ARBA00001633"/>
    </source>
</evidence>
<dbReference type="InterPro" id="IPR011060">
    <property type="entry name" value="RibuloseP-bd_barrel"/>
</dbReference>
<comment type="pathway">
    <text evidence="2 8">Amino-acid biosynthesis; L-tryptophan biosynthesis; L-tryptophan from chorismate: step 4/5.</text>
</comment>
<comment type="similarity">
    <text evidence="8">Belongs to the TrpC family.</text>
</comment>
<dbReference type="EC" id="4.1.1.48" evidence="8"/>
<evidence type="ECO:0000256" key="2">
    <source>
        <dbReference type="ARBA" id="ARBA00004696"/>
    </source>
</evidence>
<evidence type="ECO:0000313" key="11">
    <source>
        <dbReference type="Proteomes" id="UP001549106"/>
    </source>
</evidence>
<keyword evidence="5 8" id="KW-0822">Tryptophan biosynthesis</keyword>
<keyword evidence="11" id="KW-1185">Reference proteome</keyword>
<dbReference type="InterPro" id="IPR013785">
    <property type="entry name" value="Aldolase_TIM"/>
</dbReference>
<reference evidence="10 11" key="1">
    <citation type="submission" date="2024-06" db="EMBL/GenBank/DDBJ databases">
        <title>Genomic Encyclopedia of Type Strains, Phase IV (KMG-IV): sequencing the most valuable type-strain genomes for metagenomic binning, comparative biology and taxonomic classification.</title>
        <authorList>
            <person name="Goeker M."/>
        </authorList>
    </citation>
    <scope>NUCLEOTIDE SEQUENCE [LARGE SCALE GENOMIC DNA]</scope>
    <source>
        <strain evidence="10 11">DSM 29492</strain>
    </source>
</reference>
<dbReference type="EMBL" id="JBEPMJ010000020">
    <property type="protein sequence ID" value="MET3751351.1"/>
    <property type="molecule type" value="Genomic_DNA"/>
</dbReference>
<dbReference type="NCBIfam" id="NF001377">
    <property type="entry name" value="PRK00278.2-4"/>
    <property type="match status" value="1"/>
</dbReference>
<comment type="catalytic activity">
    <reaction evidence="1 8">
        <text>1-(2-carboxyphenylamino)-1-deoxy-D-ribulose 5-phosphate + H(+) = (1S,2R)-1-C-(indol-3-yl)glycerol 3-phosphate + CO2 + H2O</text>
        <dbReference type="Rhea" id="RHEA:23476"/>
        <dbReference type="ChEBI" id="CHEBI:15377"/>
        <dbReference type="ChEBI" id="CHEBI:15378"/>
        <dbReference type="ChEBI" id="CHEBI:16526"/>
        <dbReference type="ChEBI" id="CHEBI:58613"/>
        <dbReference type="ChEBI" id="CHEBI:58866"/>
        <dbReference type="EC" id="4.1.1.48"/>
    </reaction>
</comment>
<evidence type="ECO:0000256" key="3">
    <source>
        <dbReference type="ARBA" id="ARBA00022605"/>
    </source>
</evidence>
<evidence type="ECO:0000256" key="6">
    <source>
        <dbReference type="ARBA" id="ARBA00023141"/>
    </source>
</evidence>
<dbReference type="InterPro" id="IPR001468">
    <property type="entry name" value="Indole-3-GlycerolPSynthase_CS"/>
</dbReference>
<evidence type="ECO:0000256" key="4">
    <source>
        <dbReference type="ARBA" id="ARBA00022793"/>
    </source>
</evidence>
<gene>
    <name evidence="8" type="primary">trpC</name>
    <name evidence="10" type="ORF">ABID24_002610</name>
</gene>
<keyword evidence="6 8" id="KW-0057">Aromatic amino acid biosynthesis</keyword>
<dbReference type="PROSITE" id="PS00614">
    <property type="entry name" value="IGPS"/>
    <property type="match status" value="1"/>
</dbReference>
<sequence length="260" mass="29042">MTILEQLADYARERTEQGKRKRSLEELKKQALSLPDKKFEFENAIKRPGLSFICECKKASPSRGIIVHDFPYVQIAKEYEAAGAECISVLTEPKWFLGSNEYLKRIAGAVSVPCLRKDFTVDEYMIYEARVLGASAVLLICSILSERQINEYISICDEMGLSALVEAHDEREVTMAVQAGARLIGINNRNLKDFTVDTHNSFRFREMIPGDILFVSESGISTGHDVKKLREIGADAVLIGETLMRAEHKGAKLAGLRGVI</sequence>
<dbReference type="PANTHER" id="PTHR22854">
    <property type="entry name" value="TRYPTOPHAN BIOSYNTHESIS PROTEIN"/>
    <property type="match status" value="1"/>
</dbReference>
<evidence type="ECO:0000259" key="9">
    <source>
        <dbReference type="Pfam" id="PF00218"/>
    </source>
</evidence>
<dbReference type="PANTHER" id="PTHR22854:SF2">
    <property type="entry name" value="INDOLE-3-GLYCEROL-PHOSPHATE SYNTHASE"/>
    <property type="match status" value="1"/>
</dbReference>
<evidence type="ECO:0000256" key="5">
    <source>
        <dbReference type="ARBA" id="ARBA00022822"/>
    </source>
</evidence>